<sequence length="95" mass="11318">MLLLHRNLGYLSVTEKVPRRGIRAHYEQLSEFERGRIIELKEADWANRRIARHMSHSDVAIRRYWQEWVENGRFPGPDDIGRPRAPADQEDRLIV</sequence>
<name>A0A8X6RPN4_TRICX</name>
<comment type="caution">
    <text evidence="3">The sequence shown here is derived from an EMBL/GenBank/DDBJ whole genome shotgun (WGS) entry which is preliminary data.</text>
</comment>
<feature type="compositionally biased region" description="Basic and acidic residues" evidence="2">
    <location>
        <begin position="79"/>
        <end position="95"/>
    </location>
</feature>
<evidence type="ECO:0000256" key="1">
    <source>
        <dbReference type="ARBA" id="ARBA00004123"/>
    </source>
</evidence>
<feature type="region of interest" description="Disordered" evidence="2">
    <location>
        <begin position="73"/>
        <end position="95"/>
    </location>
</feature>
<dbReference type="Proteomes" id="UP000887159">
    <property type="component" value="Unassembled WGS sequence"/>
</dbReference>
<evidence type="ECO:0000313" key="3">
    <source>
        <dbReference type="EMBL" id="GFX98678.1"/>
    </source>
</evidence>
<evidence type="ECO:0000313" key="4">
    <source>
        <dbReference type="Proteomes" id="UP000887159"/>
    </source>
</evidence>
<reference evidence="3" key="1">
    <citation type="submission" date="2020-08" db="EMBL/GenBank/DDBJ databases">
        <title>Multicomponent nature underlies the extraordinary mechanical properties of spider dragline silk.</title>
        <authorList>
            <person name="Kono N."/>
            <person name="Nakamura H."/>
            <person name="Mori M."/>
            <person name="Yoshida Y."/>
            <person name="Ohtoshi R."/>
            <person name="Malay A.D."/>
            <person name="Moran D.A.P."/>
            <person name="Tomita M."/>
            <person name="Numata K."/>
            <person name="Arakawa K."/>
        </authorList>
    </citation>
    <scope>NUCLEOTIDE SEQUENCE</scope>
</reference>
<dbReference type="GO" id="GO:0005634">
    <property type="term" value="C:nucleus"/>
    <property type="evidence" value="ECO:0007669"/>
    <property type="project" value="UniProtKB-SubCell"/>
</dbReference>
<proteinExistence type="predicted"/>
<dbReference type="AlphaFoldDB" id="A0A8X6RPN4"/>
<dbReference type="InterPro" id="IPR009057">
    <property type="entry name" value="Homeodomain-like_sf"/>
</dbReference>
<dbReference type="SUPFAM" id="SSF46689">
    <property type="entry name" value="Homeodomain-like"/>
    <property type="match status" value="1"/>
</dbReference>
<protein>
    <submittedName>
        <fullName evidence="3">HTH_Tnp_Tc3_2 domain-containing protein</fullName>
    </submittedName>
</protein>
<dbReference type="Gene3D" id="1.10.10.60">
    <property type="entry name" value="Homeodomain-like"/>
    <property type="match status" value="1"/>
</dbReference>
<gene>
    <name evidence="3" type="primary">X975_07143</name>
    <name evidence="3" type="ORF">TNCV_1502561</name>
</gene>
<organism evidence="3 4">
    <name type="scientific">Trichonephila clavipes</name>
    <name type="common">Golden silk orbweaver</name>
    <name type="synonym">Nephila clavipes</name>
    <dbReference type="NCBI Taxonomy" id="2585209"/>
    <lineage>
        <taxon>Eukaryota</taxon>
        <taxon>Metazoa</taxon>
        <taxon>Ecdysozoa</taxon>
        <taxon>Arthropoda</taxon>
        <taxon>Chelicerata</taxon>
        <taxon>Arachnida</taxon>
        <taxon>Araneae</taxon>
        <taxon>Araneomorphae</taxon>
        <taxon>Entelegynae</taxon>
        <taxon>Araneoidea</taxon>
        <taxon>Nephilidae</taxon>
        <taxon>Trichonephila</taxon>
    </lineage>
</organism>
<keyword evidence="4" id="KW-1185">Reference proteome</keyword>
<dbReference type="EMBL" id="BMAU01021203">
    <property type="protein sequence ID" value="GFX98678.1"/>
    <property type="molecule type" value="Genomic_DNA"/>
</dbReference>
<comment type="subcellular location">
    <subcellularLocation>
        <location evidence="1">Nucleus</location>
    </subcellularLocation>
</comment>
<accession>A0A8X6RPN4</accession>
<evidence type="ECO:0000256" key="2">
    <source>
        <dbReference type="SAM" id="MobiDB-lite"/>
    </source>
</evidence>